<protein>
    <submittedName>
        <fullName evidence="4">Putative NADPH-quinone reductase</fullName>
    </submittedName>
</protein>
<accession>A0A3D9KBU2</accession>
<comment type="similarity">
    <text evidence="1">Belongs to the NAD(P)H dehydrogenase (quinone) family.</text>
</comment>
<dbReference type="GO" id="GO:0003955">
    <property type="term" value="F:NAD(P)H dehydrogenase (quinone) activity"/>
    <property type="evidence" value="ECO:0007669"/>
    <property type="project" value="TreeGrafter"/>
</dbReference>
<dbReference type="RefSeq" id="WP_116060843.1">
    <property type="nucleotide sequence ID" value="NZ_QRDZ01000008.1"/>
</dbReference>
<evidence type="ECO:0000256" key="2">
    <source>
        <dbReference type="ARBA" id="ARBA00023002"/>
    </source>
</evidence>
<dbReference type="GO" id="GO:0005829">
    <property type="term" value="C:cytosol"/>
    <property type="evidence" value="ECO:0007669"/>
    <property type="project" value="TreeGrafter"/>
</dbReference>
<dbReference type="InterPro" id="IPR029039">
    <property type="entry name" value="Flavoprotein-like_sf"/>
</dbReference>
<dbReference type="EMBL" id="QRDZ01000008">
    <property type="protein sequence ID" value="RED83237.1"/>
    <property type="molecule type" value="Genomic_DNA"/>
</dbReference>
<proteinExistence type="inferred from homology"/>
<evidence type="ECO:0000256" key="1">
    <source>
        <dbReference type="ARBA" id="ARBA00006252"/>
    </source>
</evidence>
<keyword evidence="2" id="KW-0560">Oxidoreductase</keyword>
<name>A0A3D9KBU2_9BACL</name>
<evidence type="ECO:0000259" key="3">
    <source>
        <dbReference type="Pfam" id="PF02525"/>
    </source>
</evidence>
<comment type="caution">
    <text evidence="4">The sequence shown here is derived from an EMBL/GenBank/DDBJ whole genome shotgun (WGS) entry which is preliminary data.</text>
</comment>
<evidence type="ECO:0000313" key="4">
    <source>
        <dbReference type="EMBL" id="RED83237.1"/>
    </source>
</evidence>
<dbReference type="Pfam" id="PF02525">
    <property type="entry name" value="Flavodoxin_2"/>
    <property type="match status" value="1"/>
</dbReference>
<dbReference type="SUPFAM" id="SSF52218">
    <property type="entry name" value="Flavoproteins"/>
    <property type="match status" value="1"/>
</dbReference>
<dbReference type="InterPro" id="IPR051545">
    <property type="entry name" value="NAD(P)H_dehydrogenase_qn"/>
</dbReference>
<gene>
    <name evidence="4" type="ORF">DFP98_10880</name>
</gene>
<sequence>MNFVIVFDHPYGATASENVPHRRSYSAALLASVTKGLLSNHHGVDLIDLHADGFNPVMSASDLADWRQKRSSDPLVTDYQRRLMAADHIVFIFPIWWEGMPALMKGFLDRVFVKGIFYTETKPGRPFKCLLPRLKSVTLLTVMATPTFVYRWFLGNPIAKMVFRGTFRKMGIHKLKWHNYSGMENRTLEQRRNALDKTERIFERY</sequence>
<evidence type="ECO:0000313" key="5">
    <source>
        <dbReference type="Proteomes" id="UP000256977"/>
    </source>
</evidence>
<feature type="domain" description="Flavodoxin-like fold" evidence="3">
    <location>
        <begin position="21"/>
        <end position="195"/>
    </location>
</feature>
<dbReference type="Gene3D" id="3.40.50.360">
    <property type="match status" value="1"/>
</dbReference>
<dbReference type="AlphaFoldDB" id="A0A3D9KBU2"/>
<organism evidence="4 5">
    <name type="scientific">Cohnella phaseoli</name>
    <dbReference type="NCBI Taxonomy" id="456490"/>
    <lineage>
        <taxon>Bacteria</taxon>
        <taxon>Bacillati</taxon>
        <taxon>Bacillota</taxon>
        <taxon>Bacilli</taxon>
        <taxon>Bacillales</taxon>
        <taxon>Paenibacillaceae</taxon>
        <taxon>Cohnella</taxon>
    </lineage>
</organism>
<dbReference type="Proteomes" id="UP000256977">
    <property type="component" value="Unassembled WGS sequence"/>
</dbReference>
<dbReference type="OrthoDB" id="9798454at2"/>
<keyword evidence="5" id="KW-1185">Reference proteome</keyword>
<dbReference type="PANTHER" id="PTHR10204">
    <property type="entry name" value="NAD P H OXIDOREDUCTASE-RELATED"/>
    <property type="match status" value="1"/>
</dbReference>
<reference evidence="4 5" key="1">
    <citation type="submission" date="2018-07" db="EMBL/GenBank/DDBJ databases">
        <title>Genomic Encyclopedia of Type Strains, Phase III (KMG-III): the genomes of soil and plant-associated and newly described type strains.</title>
        <authorList>
            <person name="Whitman W."/>
        </authorList>
    </citation>
    <scope>NUCLEOTIDE SEQUENCE [LARGE SCALE GENOMIC DNA]</scope>
    <source>
        <strain evidence="4 5">CECT 7287</strain>
    </source>
</reference>
<dbReference type="PANTHER" id="PTHR10204:SF34">
    <property type="entry name" value="NAD(P)H DEHYDROGENASE [QUINONE] 1 ISOFORM 1"/>
    <property type="match status" value="1"/>
</dbReference>
<dbReference type="InterPro" id="IPR003680">
    <property type="entry name" value="Flavodoxin_fold"/>
</dbReference>